<keyword evidence="1" id="KW-0862">Zinc</keyword>
<dbReference type="PROSITE" id="PS50158">
    <property type="entry name" value="ZF_CCHC"/>
    <property type="match status" value="1"/>
</dbReference>
<evidence type="ECO:0000256" key="1">
    <source>
        <dbReference type="PROSITE-ProRule" id="PRU00047"/>
    </source>
</evidence>
<sequence length="388" mass="43439">MSSAPFHVEPPEAFNFAETQSWPRWIRRWERFRVVSGLDGKPEAFQINSLIYAMGDEADDILASLPLSDADKERYETVREALESHFVGRHNVVLERARFNQRVQEPGEPAESFVKAVHGLAERCKFGAMKEELIRDRIVVGIRDLRLSERLQRDANLTLAKAVTLVRQQESVRRPSDGPRGQGNDRYPLPGHPDSARNFDYKKKGQPGGPSPHGPVQNTPSRLYTNNKDGHKKSCNRCGRYPPHSWTECPARDIECRKCQKRGHYASSCRSQPNAVAQRDVTSGDGGFTFLGGAMGSLKLSEAWQAASGQIQDGKPDVKKSTGRGSASPTSYQAKRSTRNFQKPGQVLSSVEYCLSRAFFENQIHVRTTTRSRPPPSECRSKMATVLT</sequence>
<gene>
    <name evidence="4" type="ORF">NDU88_005627</name>
</gene>
<dbReference type="SMART" id="SM00343">
    <property type="entry name" value="ZnF_C2HC"/>
    <property type="match status" value="2"/>
</dbReference>
<dbReference type="InterPro" id="IPR001878">
    <property type="entry name" value="Znf_CCHC"/>
</dbReference>
<feature type="domain" description="CCHC-type" evidence="3">
    <location>
        <begin position="256"/>
        <end position="271"/>
    </location>
</feature>
<evidence type="ECO:0000313" key="4">
    <source>
        <dbReference type="EMBL" id="KAJ1173801.1"/>
    </source>
</evidence>
<proteinExistence type="predicted"/>
<dbReference type="PANTHER" id="PTHR33198">
    <property type="entry name" value="ANK_REP_REGION DOMAIN-CONTAINING PROTEIN-RELATED"/>
    <property type="match status" value="1"/>
</dbReference>
<dbReference type="Proteomes" id="UP001066276">
    <property type="component" value="Chromosome 4_1"/>
</dbReference>
<comment type="caution">
    <text evidence="4">The sequence shown here is derived from an EMBL/GenBank/DDBJ whole genome shotgun (WGS) entry which is preliminary data.</text>
</comment>
<organism evidence="4 5">
    <name type="scientific">Pleurodeles waltl</name>
    <name type="common">Iberian ribbed newt</name>
    <dbReference type="NCBI Taxonomy" id="8319"/>
    <lineage>
        <taxon>Eukaryota</taxon>
        <taxon>Metazoa</taxon>
        <taxon>Chordata</taxon>
        <taxon>Craniata</taxon>
        <taxon>Vertebrata</taxon>
        <taxon>Euteleostomi</taxon>
        <taxon>Amphibia</taxon>
        <taxon>Batrachia</taxon>
        <taxon>Caudata</taxon>
        <taxon>Salamandroidea</taxon>
        <taxon>Salamandridae</taxon>
        <taxon>Pleurodelinae</taxon>
        <taxon>Pleurodeles</taxon>
    </lineage>
</organism>
<evidence type="ECO:0000256" key="2">
    <source>
        <dbReference type="SAM" id="MobiDB-lite"/>
    </source>
</evidence>
<keyword evidence="5" id="KW-1185">Reference proteome</keyword>
<accession>A0AAV7TCI3</accession>
<keyword evidence="1" id="KW-0479">Metal-binding</keyword>
<dbReference type="GO" id="GO:0003676">
    <property type="term" value="F:nucleic acid binding"/>
    <property type="evidence" value="ECO:0007669"/>
    <property type="project" value="InterPro"/>
</dbReference>
<keyword evidence="1" id="KW-0863">Zinc-finger</keyword>
<dbReference type="PANTHER" id="PTHR33198:SF20">
    <property type="entry name" value="RETROTRANSPOSON GAG DOMAIN-CONTAINING PROTEIN"/>
    <property type="match status" value="1"/>
</dbReference>
<feature type="region of interest" description="Disordered" evidence="2">
    <location>
        <begin position="309"/>
        <end position="341"/>
    </location>
</feature>
<reference evidence="4" key="1">
    <citation type="journal article" date="2022" name="bioRxiv">
        <title>Sequencing and chromosome-scale assembly of the giantPleurodeles waltlgenome.</title>
        <authorList>
            <person name="Brown T."/>
            <person name="Elewa A."/>
            <person name="Iarovenko S."/>
            <person name="Subramanian E."/>
            <person name="Araus A.J."/>
            <person name="Petzold A."/>
            <person name="Susuki M."/>
            <person name="Suzuki K.-i.T."/>
            <person name="Hayashi T."/>
            <person name="Toyoda A."/>
            <person name="Oliveira C."/>
            <person name="Osipova E."/>
            <person name="Leigh N.D."/>
            <person name="Simon A."/>
            <person name="Yun M.H."/>
        </authorList>
    </citation>
    <scope>NUCLEOTIDE SEQUENCE</scope>
    <source>
        <strain evidence="4">20211129_DDA</strain>
        <tissue evidence="4">Liver</tissue>
    </source>
</reference>
<feature type="region of interest" description="Disordered" evidence="2">
    <location>
        <begin position="168"/>
        <end position="239"/>
    </location>
</feature>
<dbReference type="Gene3D" id="4.10.60.10">
    <property type="entry name" value="Zinc finger, CCHC-type"/>
    <property type="match status" value="1"/>
</dbReference>
<feature type="compositionally biased region" description="Polar residues" evidence="2">
    <location>
        <begin position="323"/>
        <end position="341"/>
    </location>
</feature>
<feature type="compositionally biased region" description="Polar residues" evidence="2">
    <location>
        <begin position="216"/>
        <end position="227"/>
    </location>
</feature>
<evidence type="ECO:0000313" key="5">
    <source>
        <dbReference type="Proteomes" id="UP001066276"/>
    </source>
</evidence>
<feature type="region of interest" description="Disordered" evidence="2">
    <location>
        <begin position="367"/>
        <end position="388"/>
    </location>
</feature>
<evidence type="ECO:0000259" key="3">
    <source>
        <dbReference type="PROSITE" id="PS50158"/>
    </source>
</evidence>
<dbReference type="GO" id="GO:0008270">
    <property type="term" value="F:zinc ion binding"/>
    <property type="evidence" value="ECO:0007669"/>
    <property type="project" value="UniProtKB-KW"/>
</dbReference>
<feature type="compositionally biased region" description="Basic and acidic residues" evidence="2">
    <location>
        <begin position="194"/>
        <end position="203"/>
    </location>
</feature>
<protein>
    <recommendedName>
        <fullName evidence="3">CCHC-type domain-containing protein</fullName>
    </recommendedName>
</protein>
<name>A0AAV7TCI3_PLEWA</name>
<dbReference type="EMBL" id="JANPWB010000007">
    <property type="protein sequence ID" value="KAJ1173801.1"/>
    <property type="molecule type" value="Genomic_DNA"/>
</dbReference>
<dbReference type="AlphaFoldDB" id="A0AAV7TCI3"/>